<dbReference type="RefSeq" id="WP_285929666.1">
    <property type="nucleotide sequence ID" value="NZ_JASTZU010000001.1"/>
</dbReference>
<evidence type="ECO:0000313" key="1">
    <source>
        <dbReference type="EMBL" id="MDL4838902.1"/>
    </source>
</evidence>
<keyword evidence="2" id="KW-1185">Reference proteome</keyword>
<dbReference type="Proteomes" id="UP001235343">
    <property type="component" value="Unassembled WGS sequence"/>
</dbReference>
<organism evidence="1 2">
    <name type="scientific">Aquibacillus rhizosphaerae</name>
    <dbReference type="NCBI Taxonomy" id="3051431"/>
    <lineage>
        <taxon>Bacteria</taxon>
        <taxon>Bacillati</taxon>
        <taxon>Bacillota</taxon>
        <taxon>Bacilli</taxon>
        <taxon>Bacillales</taxon>
        <taxon>Bacillaceae</taxon>
        <taxon>Aquibacillus</taxon>
    </lineage>
</organism>
<evidence type="ECO:0000313" key="2">
    <source>
        <dbReference type="Proteomes" id="UP001235343"/>
    </source>
</evidence>
<name>A0ABT7KZF7_9BACI</name>
<proteinExistence type="predicted"/>
<gene>
    <name evidence="1" type="ORF">QQS35_00240</name>
</gene>
<evidence type="ECO:0008006" key="3">
    <source>
        <dbReference type="Google" id="ProtNLM"/>
    </source>
</evidence>
<comment type="caution">
    <text evidence="1">The sequence shown here is derived from an EMBL/GenBank/DDBJ whole genome shotgun (WGS) entry which is preliminary data.</text>
</comment>
<sequence length="52" mass="6252">MKQFNKLPKTVKKTVRYILQDANLEKLDDIENILIKSIKERRSELAEKKEHK</sequence>
<accession>A0ABT7KZF7</accession>
<dbReference type="EMBL" id="JASTZU010000001">
    <property type="protein sequence ID" value="MDL4838902.1"/>
    <property type="molecule type" value="Genomic_DNA"/>
</dbReference>
<protein>
    <recommendedName>
        <fullName evidence="3">LytR family transcriptional regulator</fullName>
    </recommendedName>
</protein>
<reference evidence="1 2" key="1">
    <citation type="submission" date="2023-06" db="EMBL/GenBank/DDBJ databases">
        <title>Aquibacillus rhizosphaerae LR5S19.</title>
        <authorList>
            <person name="Sun J.-Q."/>
        </authorList>
    </citation>
    <scope>NUCLEOTIDE SEQUENCE [LARGE SCALE GENOMIC DNA]</scope>
    <source>
        <strain evidence="1 2">LR5S19</strain>
    </source>
</reference>